<dbReference type="Proteomes" id="UP000219338">
    <property type="component" value="Unassembled WGS sequence"/>
</dbReference>
<dbReference type="OrthoDB" id="20821at2759"/>
<evidence type="ECO:0000313" key="1">
    <source>
        <dbReference type="EMBL" id="SJL10339.1"/>
    </source>
</evidence>
<dbReference type="AlphaFoldDB" id="A0A284RNJ2"/>
<gene>
    <name evidence="1" type="ORF">ARMOST_13723</name>
</gene>
<reference evidence="2" key="1">
    <citation type="journal article" date="2017" name="Nat. Ecol. Evol.">
        <title>Genome expansion and lineage-specific genetic innovations in the forest pathogenic fungi Armillaria.</title>
        <authorList>
            <person name="Sipos G."/>
            <person name="Prasanna A.N."/>
            <person name="Walter M.C."/>
            <person name="O'Connor E."/>
            <person name="Balint B."/>
            <person name="Krizsan K."/>
            <person name="Kiss B."/>
            <person name="Hess J."/>
            <person name="Varga T."/>
            <person name="Slot J."/>
            <person name="Riley R."/>
            <person name="Boka B."/>
            <person name="Rigling D."/>
            <person name="Barry K."/>
            <person name="Lee J."/>
            <person name="Mihaltcheva S."/>
            <person name="LaButti K."/>
            <person name="Lipzen A."/>
            <person name="Waldron R."/>
            <person name="Moloney N.M."/>
            <person name="Sperisen C."/>
            <person name="Kredics L."/>
            <person name="Vagvoelgyi C."/>
            <person name="Patrignani A."/>
            <person name="Fitzpatrick D."/>
            <person name="Nagy I."/>
            <person name="Doyle S."/>
            <person name="Anderson J.B."/>
            <person name="Grigoriev I.V."/>
            <person name="Gueldener U."/>
            <person name="Muensterkoetter M."/>
            <person name="Nagy L.G."/>
        </authorList>
    </citation>
    <scope>NUCLEOTIDE SEQUENCE [LARGE SCALE GENOMIC DNA]</scope>
    <source>
        <strain evidence="2">C18/9</strain>
    </source>
</reference>
<dbReference type="EMBL" id="FUEG01000012">
    <property type="protein sequence ID" value="SJL10339.1"/>
    <property type="molecule type" value="Genomic_DNA"/>
</dbReference>
<name>A0A284RNJ2_ARMOS</name>
<accession>A0A284RNJ2</accession>
<keyword evidence="2" id="KW-1185">Reference proteome</keyword>
<protein>
    <submittedName>
        <fullName evidence="1">Uncharacterized protein</fullName>
    </submittedName>
</protein>
<proteinExistence type="predicted"/>
<organism evidence="1 2">
    <name type="scientific">Armillaria ostoyae</name>
    <name type="common">Armillaria root rot fungus</name>
    <dbReference type="NCBI Taxonomy" id="47428"/>
    <lineage>
        <taxon>Eukaryota</taxon>
        <taxon>Fungi</taxon>
        <taxon>Dikarya</taxon>
        <taxon>Basidiomycota</taxon>
        <taxon>Agaricomycotina</taxon>
        <taxon>Agaricomycetes</taxon>
        <taxon>Agaricomycetidae</taxon>
        <taxon>Agaricales</taxon>
        <taxon>Marasmiineae</taxon>
        <taxon>Physalacriaceae</taxon>
        <taxon>Armillaria</taxon>
    </lineage>
</organism>
<dbReference type="STRING" id="47428.A0A284RNJ2"/>
<evidence type="ECO:0000313" key="2">
    <source>
        <dbReference type="Proteomes" id="UP000219338"/>
    </source>
</evidence>
<sequence length="108" mass="12230">MDDLDTFEAVLSQYSELSHTSDVTTTLASLQITIGHSVPVNEDSREVAGGFDKRISAQEDPSIWERRHEKDPVVISKSPKDKRSTMSTLFSSSRVQYHQINTTRSCWE</sequence>